<proteinExistence type="predicted"/>
<dbReference type="InterPro" id="IPR036390">
    <property type="entry name" value="WH_DNA-bd_sf"/>
</dbReference>
<evidence type="ECO:0000313" key="6">
    <source>
        <dbReference type="Proteomes" id="UP000733858"/>
    </source>
</evidence>
<dbReference type="InterPro" id="IPR036388">
    <property type="entry name" value="WH-like_DNA-bd_sf"/>
</dbReference>
<keyword evidence="2" id="KW-0238">DNA-binding</keyword>
<dbReference type="EMBL" id="JAILYJ010000010">
    <property type="protein sequence ID" value="MBY4631024.1"/>
    <property type="molecule type" value="Genomic_DNA"/>
</dbReference>
<evidence type="ECO:0000256" key="1">
    <source>
        <dbReference type="ARBA" id="ARBA00023015"/>
    </source>
</evidence>
<evidence type="ECO:0000256" key="3">
    <source>
        <dbReference type="ARBA" id="ARBA00023163"/>
    </source>
</evidence>
<sequence length="147" mass="16932">MSENMPKPSEATTRAWTSIMRARERLLAAIEAELKAAGMPPLAWYDVLWELARADDGRLRPYEIEERTLLAQYNLSRLIDRLEGEGLVRREVFAEDGRGRWVVITEAGRQLRERMWAVYARSIESHIGCRLTESEAKTLAGLLDRFL</sequence>
<dbReference type="PROSITE" id="PS01117">
    <property type="entry name" value="HTH_MARR_1"/>
    <property type="match status" value="1"/>
</dbReference>
<dbReference type="InterPro" id="IPR000835">
    <property type="entry name" value="HTH_MarR-typ"/>
</dbReference>
<dbReference type="SMART" id="SM00347">
    <property type="entry name" value="HTH_MARR"/>
    <property type="match status" value="1"/>
</dbReference>
<dbReference type="Gene3D" id="1.10.10.10">
    <property type="entry name" value="Winged helix-like DNA-binding domain superfamily/Winged helix DNA-binding domain"/>
    <property type="match status" value="1"/>
</dbReference>
<gene>
    <name evidence="5" type="ORF">K6M89_17190</name>
</gene>
<evidence type="ECO:0000313" key="5">
    <source>
        <dbReference type="EMBL" id="MBY4631024.1"/>
    </source>
</evidence>
<dbReference type="PRINTS" id="PR00598">
    <property type="entry name" value="HTHMARR"/>
</dbReference>
<name>A0ABS7M1P6_9HYPH</name>
<keyword evidence="1" id="KW-0805">Transcription regulation</keyword>
<accession>A0ABS7M1P6</accession>
<protein>
    <submittedName>
        <fullName evidence="5">MarR family transcriptional regulator</fullName>
    </submittedName>
</protein>
<dbReference type="PROSITE" id="PS50995">
    <property type="entry name" value="HTH_MARR_2"/>
    <property type="match status" value="1"/>
</dbReference>
<keyword evidence="6" id="KW-1185">Reference proteome</keyword>
<evidence type="ECO:0000256" key="2">
    <source>
        <dbReference type="ARBA" id="ARBA00023125"/>
    </source>
</evidence>
<dbReference type="Pfam" id="PF12802">
    <property type="entry name" value="MarR_2"/>
    <property type="match status" value="1"/>
</dbReference>
<feature type="domain" description="HTH marR-type" evidence="4">
    <location>
        <begin position="12"/>
        <end position="147"/>
    </location>
</feature>
<dbReference type="SUPFAM" id="SSF46785">
    <property type="entry name" value="Winged helix' DNA-binding domain"/>
    <property type="match status" value="1"/>
</dbReference>
<reference evidence="5 6" key="1">
    <citation type="submission" date="2021-08" db="EMBL/GenBank/DDBJ databases">
        <title>Rhizobium croatiense sp. nov. and Rhizobium redzepovicii sp. nov., two new species isolated from nodules of Phaseolus vulgaris in Croatia.</title>
        <authorList>
            <person name="Rajnovic I."/>
            <person name="Ramirez-Bahena M.H."/>
            <person name="Kajic S."/>
            <person name="Igual M.J."/>
            <person name="Peix A."/>
            <person name="Velazquez E."/>
            <person name="Sikora S."/>
        </authorList>
    </citation>
    <scope>NUCLEOTIDE SEQUENCE [LARGE SCALE GENOMIC DNA]</scope>
    <source>
        <strain evidence="5 6">13T</strain>
    </source>
</reference>
<dbReference type="PANTHER" id="PTHR33164">
    <property type="entry name" value="TRANSCRIPTIONAL REGULATOR, MARR FAMILY"/>
    <property type="match status" value="1"/>
</dbReference>
<dbReference type="RefSeq" id="WP_222140266.1">
    <property type="nucleotide sequence ID" value="NZ_JAILYJ010000010.1"/>
</dbReference>
<dbReference type="PANTHER" id="PTHR33164:SF104">
    <property type="entry name" value="TRANSCRIPTIONAL REGULATORY PROTEIN"/>
    <property type="match status" value="1"/>
</dbReference>
<keyword evidence="3" id="KW-0804">Transcription</keyword>
<organism evidence="5 6">
    <name type="scientific">Rhizobium croatiense</name>
    <dbReference type="NCBI Taxonomy" id="2867516"/>
    <lineage>
        <taxon>Bacteria</taxon>
        <taxon>Pseudomonadati</taxon>
        <taxon>Pseudomonadota</taxon>
        <taxon>Alphaproteobacteria</taxon>
        <taxon>Hyphomicrobiales</taxon>
        <taxon>Rhizobiaceae</taxon>
        <taxon>Rhizobium/Agrobacterium group</taxon>
        <taxon>Rhizobium</taxon>
    </lineage>
</organism>
<dbReference type="InterPro" id="IPR039422">
    <property type="entry name" value="MarR/SlyA-like"/>
</dbReference>
<comment type="caution">
    <text evidence="5">The sequence shown here is derived from an EMBL/GenBank/DDBJ whole genome shotgun (WGS) entry which is preliminary data.</text>
</comment>
<evidence type="ECO:0000259" key="4">
    <source>
        <dbReference type="PROSITE" id="PS50995"/>
    </source>
</evidence>
<dbReference type="Proteomes" id="UP000733858">
    <property type="component" value="Unassembled WGS sequence"/>
</dbReference>
<dbReference type="InterPro" id="IPR023187">
    <property type="entry name" value="Tscrpt_reg_MarR-type_CS"/>
</dbReference>